<dbReference type="STRING" id="357750.A0A2S6CNH0"/>
<dbReference type="Proteomes" id="UP000237631">
    <property type="component" value="Unassembled WGS sequence"/>
</dbReference>
<accession>A0A2S6CNH0</accession>
<name>A0A2S6CNH0_9PEZI</name>
<evidence type="ECO:0000256" key="1">
    <source>
        <dbReference type="SAM" id="MobiDB-lite"/>
    </source>
</evidence>
<proteinExistence type="predicted"/>
<evidence type="ECO:0000313" key="2">
    <source>
        <dbReference type="EMBL" id="PPJ61261.1"/>
    </source>
</evidence>
<comment type="caution">
    <text evidence="2">The sequence shown here is derived from an EMBL/GenBank/DDBJ whole genome shotgun (WGS) entry which is preliminary data.</text>
</comment>
<feature type="region of interest" description="Disordered" evidence="1">
    <location>
        <begin position="188"/>
        <end position="207"/>
    </location>
</feature>
<organism evidence="2 3">
    <name type="scientific">Cercospora berteroae</name>
    <dbReference type="NCBI Taxonomy" id="357750"/>
    <lineage>
        <taxon>Eukaryota</taxon>
        <taxon>Fungi</taxon>
        <taxon>Dikarya</taxon>
        <taxon>Ascomycota</taxon>
        <taxon>Pezizomycotina</taxon>
        <taxon>Dothideomycetes</taxon>
        <taxon>Dothideomycetidae</taxon>
        <taxon>Mycosphaerellales</taxon>
        <taxon>Mycosphaerellaceae</taxon>
        <taxon>Cercospora</taxon>
    </lineage>
</organism>
<protein>
    <submittedName>
        <fullName evidence="2">Uncharacterized protein</fullName>
    </submittedName>
</protein>
<feature type="compositionally biased region" description="Polar residues" evidence="1">
    <location>
        <begin position="194"/>
        <end position="205"/>
    </location>
</feature>
<dbReference type="AlphaFoldDB" id="A0A2S6CNH0"/>
<gene>
    <name evidence="2" type="ORF">CBER1_10937</name>
</gene>
<dbReference type="OrthoDB" id="3800389at2759"/>
<evidence type="ECO:0000313" key="3">
    <source>
        <dbReference type="Proteomes" id="UP000237631"/>
    </source>
</evidence>
<reference evidence="3" key="1">
    <citation type="journal article" date="2017" name="bioRxiv">
        <title>Conservation of a gene cluster reveals novel cercosporin biosynthetic mechanisms and extends production to the genus Colletotrichum.</title>
        <authorList>
            <person name="de Jonge R."/>
            <person name="Ebert M.K."/>
            <person name="Huitt-Roehl C.R."/>
            <person name="Pal P."/>
            <person name="Suttle J.C."/>
            <person name="Spanner R.E."/>
            <person name="Neubauer J.D."/>
            <person name="Jurick W.M.II."/>
            <person name="Stott K.A."/>
            <person name="Secor G.A."/>
            <person name="Thomma B.P.H.J."/>
            <person name="Van de Peer Y."/>
            <person name="Townsend C.A."/>
            <person name="Bolton M.D."/>
        </authorList>
    </citation>
    <scope>NUCLEOTIDE SEQUENCE [LARGE SCALE GENOMIC DNA]</scope>
    <source>
        <strain evidence="3">CBS538.71</strain>
    </source>
</reference>
<dbReference type="EMBL" id="PNEN01000087">
    <property type="protein sequence ID" value="PPJ61261.1"/>
    <property type="molecule type" value="Genomic_DNA"/>
</dbReference>
<keyword evidence="3" id="KW-1185">Reference proteome</keyword>
<sequence length="272" mass="29842">MLDPLTATAVTGFGAAAASTLRTVGKVFEIIAVDQAATDLLETTRQINTQLEYGRTLRRQKSGHLSQDEKHMIDTTFDATEKAVYGVACLIEPARVDMQISGREVSFPTRMRFVFRHTAQIPVSLAKLGVAGSSLNMVISLLSSKESSTVAVRNSSQRDIHSPPTYHESQWLHASRQKILRRRSSAIAERVSPTPGSNRTSSYPNSIAELPDETMSVNRDTMVGSDFPGLIPMEFHGRSGRPDAATPLVESNGRLTGVARSRSWMGYHLHPH</sequence>